<evidence type="ECO:0000256" key="1">
    <source>
        <dbReference type="PIRSR" id="PIRSR007531-1"/>
    </source>
</evidence>
<organism evidence="3 4">
    <name type="scientific">Paenibacillus lautus</name>
    <name type="common">Bacillus lautus</name>
    <dbReference type="NCBI Taxonomy" id="1401"/>
    <lineage>
        <taxon>Bacteria</taxon>
        <taxon>Bacillati</taxon>
        <taxon>Bacillota</taxon>
        <taxon>Bacilli</taxon>
        <taxon>Bacillales</taxon>
        <taxon>Paenibacillaceae</taxon>
        <taxon>Paenibacillus</taxon>
    </lineage>
</organism>
<dbReference type="SUPFAM" id="SSF52540">
    <property type="entry name" value="P-loop containing nucleoside triphosphate hydrolases"/>
    <property type="match status" value="1"/>
</dbReference>
<dbReference type="Proteomes" id="UP000187074">
    <property type="component" value="Unassembled WGS sequence"/>
</dbReference>
<gene>
    <name evidence="3" type="ORF">BK123_16695</name>
</gene>
<evidence type="ECO:0000313" key="3">
    <source>
        <dbReference type="EMBL" id="OME92244.1"/>
    </source>
</evidence>
<evidence type="ECO:0008006" key="5">
    <source>
        <dbReference type="Google" id="ProtNLM"/>
    </source>
</evidence>
<evidence type="ECO:0000256" key="2">
    <source>
        <dbReference type="PIRSR" id="PIRSR007531-2"/>
    </source>
</evidence>
<protein>
    <recommendedName>
        <fullName evidence="5">Chloramphenicol phosphotransferase</fullName>
    </recommendedName>
</protein>
<sequence>MKRGNIIFLNGVSSSGKTTLAKQLLKRLPDYYHYSIDDFDLVIERMEDRDNLRLISVETEYFFHRTIAMFSDKAVNLIIDHVIHDEFTRTDCKAILSGYPILFVGVHCPATELERREKERGDRRIGLSKSQLEFVHKEETYDIEVDTFTNGLENCVERIVQRVQKKDFPTVWP</sequence>
<dbReference type="Pfam" id="PF07931">
    <property type="entry name" value="CPT"/>
    <property type="match status" value="1"/>
</dbReference>
<dbReference type="OrthoDB" id="9811101at2"/>
<dbReference type="EMBL" id="MRTF01000005">
    <property type="protein sequence ID" value="OME92244.1"/>
    <property type="molecule type" value="Genomic_DNA"/>
</dbReference>
<dbReference type="InterPro" id="IPR027417">
    <property type="entry name" value="P-loop_NTPase"/>
</dbReference>
<feature type="binding site" evidence="2">
    <location>
        <begin position="11"/>
        <end position="18"/>
    </location>
    <ligand>
        <name>ATP</name>
        <dbReference type="ChEBI" id="CHEBI:30616"/>
    </ligand>
</feature>
<dbReference type="GO" id="GO:0005524">
    <property type="term" value="F:ATP binding"/>
    <property type="evidence" value="ECO:0007669"/>
    <property type="project" value="InterPro"/>
</dbReference>
<reference evidence="3 4" key="1">
    <citation type="submission" date="2016-11" db="EMBL/GenBank/DDBJ databases">
        <title>Paenibacillus species isolates.</title>
        <authorList>
            <person name="Beno S.M."/>
        </authorList>
    </citation>
    <scope>NUCLEOTIDE SEQUENCE [LARGE SCALE GENOMIC DNA]</scope>
    <source>
        <strain evidence="3 4">FSL F4-0100</strain>
    </source>
</reference>
<dbReference type="AlphaFoldDB" id="A0A1R1B1D7"/>
<dbReference type="PIRSF" id="PIRSF007531">
    <property type="entry name" value="CPT"/>
    <property type="match status" value="1"/>
</dbReference>
<dbReference type="InterPro" id="IPR012853">
    <property type="entry name" value="CPT"/>
</dbReference>
<feature type="active site" evidence="1">
    <location>
        <position position="37"/>
    </location>
</feature>
<dbReference type="RefSeq" id="WP_076323498.1">
    <property type="nucleotide sequence ID" value="NZ_MRTF01000005.1"/>
</dbReference>
<dbReference type="GO" id="GO:0016740">
    <property type="term" value="F:transferase activity"/>
    <property type="evidence" value="ECO:0007669"/>
    <property type="project" value="InterPro"/>
</dbReference>
<name>A0A1R1B1D7_PAELA</name>
<accession>A0A1R1B1D7</accession>
<comment type="caution">
    <text evidence="3">The sequence shown here is derived from an EMBL/GenBank/DDBJ whole genome shotgun (WGS) entry which is preliminary data.</text>
</comment>
<evidence type="ECO:0000313" key="4">
    <source>
        <dbReference type="Proteomes" id="UP000187074"/>
    </source>
</evidence>
<proteinExistence type="predicted"/>
<dbReference type="Gene3D" id="3.40.50.300">
    <property type="entry name" value="P-loop containing nucleotide triphosphate hydrolases"/>
    <property type="match status" value="1"/>
</dbReference>
<dbReference type="STRING" id="1401.BK123_16695"/>